<keyword evidence="2" id="KW-0677">Repeat</keyword>
<organism evidence="4 5">
    <name type="scientific">Carpediemonas membranifera</name>
    <dbReference type="NCBI Taxonomy" id="201153"/>
    <lineage>
        <taxon>Eukaryota</taxon>
        <taxon>Metamonada</taxon>
        <taxon>Carpediemonas-like organisms</taxon>
        <taxon>Carpediemonas</taxon>
    </lineage>
</organism>
<dbReference type="InterPro" id="IPR036322">
    <property type="entry name" value="WD40_repeat_dom_sf"/>
</dbReference>
<dbReference type="AlphaFoldDB" id="A0A8J6E0B2"/>
<dbReference type="InterPro" id="IPR019775">
    <property type="entry name" value="WD40_repeat_CS"/>
</dbReference>
<dbReference type="PROSITE" id="PS50082">
    <property type="entry name" value="WD_REPEATS_2"/>
    <property type="match status" value="3"/>
</dbReference>
<accession>A0A8J6E0B2</accession>
<dbReference type="InterPro" id="IPR001680">
    <property type="entry name" value="WD40_rpt"/>
</dbReference>
<dbReference type="PRINTS" id="PR00320">
    <property type="entry name" value="GPROTEINBRPT"/>
</dbReference>
<evidence type="ECO:0000313" key="5">
    <source>
        <dbReference type="Proteomes" id="UP000717585"/>
    </source>
</evidence>
<dbReference type="SMART" id="SM00320">
    <property type="entry name" value="WD40"/>
    <property type="match status" value="3"/>
</dbReference>
<dbReference type="PROSITE" id="PS00678">
    <property type="entry name" value="WD_REPEATS_1"/>
    <property type="match status" value="1"/>
</dbReference>
<name>A0A8J6E0B2_9EUKA</name>
<proteinExistence type="predicted"/>
<feature type="repeat" description="WD" evidence="3">
    <location>
        <begin position="111"/>
        <end position="152"/>
    </location>
</feature>
<dbReference type="InterPro" id="IPR020472">
    <property type="entry name" value="WD40_PAC1"/>
</dbReference>
<dbReference type="OrthoDB" id="6262491at2759"/>
<protein>
    <submittedName>
        <fullName evidence="4">WD domain, G-beta repeat</fullName>
    </submittedName>
</protein>
<comment type="caution">
    <text evidence="4">The sequence shown here is derived from an EMBL/GenBank/DDBJ whole genome shotgun (WGS) entry which is preliminary data.</text>
</comment>
<evidence type="ECO:0000256" key="1">
    <source>
        <dbReference type="ARBA" id="ARBA00022574"/>
    </source>
</evidence>
<dbReference type="InterPro" id="IPR050505">
    <property type="entry name" value="WDR55/POC1"/>
</dbReference>
<keyword evidence="1 3" id="KW-0853">WD repeat</keyword>
<dbReference type="PANTHER" id="PTHR44019:SF8">
    <property type="entry name" value="POC1 CENTRIOLAR PROTEIN HOMOLOG"/>
    <property type="match status" value="1"/>
</dbReference>
<dbReference type="PANTHER" id="PTHR44019">
    <property type="entry name" value="WD REPEAT-CONTAINING PROTEIN 55"/>
    <property type="match status" value="1"/>
</dbReference>
<evidence type="ECO:0000256" key="3">
    <source>
        <dbReference type="PROSITE-ProRule" id="PRU00221"/>
    </source>
</evidence>
<dbReference type="Gene3D" id="2.130.10.10">
    <property type="entry name" value="YVTN repeat-like/Quinoprotein amine dehydrogenase"/>
    <property type="match status" value="2"/>
</dbReference>
<feature type="repeat" description="WD" evidence="3">
    <location>
        <begin position="153"/>
        <end position="194"/>
    </location>
</feature>
<evidence type="ECO:0000256" key="2">
    <source>
        <dbReference type="ARBA" id="ARBA00022737"/>
    </source>
</evidence>
<gene>
    <name evidence="4" type="ORF">J8273_6760</name>
</gene>
<dbReference type="Proteomes" id="UP000717585">
    <property type="component" value="Unassembled WGS sequence"/>
</dbReference>
<reference evidence="4" key="1">
    <citation type="submission" date="2021-05" db="EMBL/GenBank/DDBJ databases">
        <title>A free-living protist that lacks canonical eukaryotic 1 DNA replication and segregation systems.</title>
        <authorList>
            <person name="Salas-Leiva D.E."/>
            <person name="Tromer E.C."/>
            <person name="Curtis B.A."/>
            <person name="Jerlstrom-Hultqvist J."/>
            <person name="Kolisko M."/>
            <person name="Yi Z."/>
            <person name="Salas-Leiva J.S."/>
            <person name="Gallot-Lavallee L."/>
            <person name="Kops G.J.P.L."/>
            <person name="Archibald J.M."/>
            <person name="Simpson A.G.B."/>
            <person name="Roger A.J."/>
        </authorList>
    </citation>
    <scope>NUCLEOTIDE SEQUENCE</scope>
    <source>
        <strain evidence="4">BICM</strain>
    </source>
</reference>
<sequence length="196" mass="21614">MVSYQGRILTQSQLQSSRFSDTGLQIRKRCETPITIQDLEKADHENNRIKLALEAWDLRSTMNDEAVVRISTLTGHKSRVTDIATSPDGTIGTASDDGTIKQWRSNGRWMPRTHGGHVLCVAVSPDGSTIASGGSNRLIKLWDTTAGRYNKTLRGHTRVVRCLVFSSDGRTLVSGSDDKTAKIWDVEAGQCRLTLT</sequence>
<dbReference type="PROSITE" id="PS50294">
    <property type="entry name" value="WD_REPEATS_REGION"/>
    <property type="match status" value="3"/>
</dbReference>
<dbReference type="Pfam" id="PF00400">
    <property type="entry name" value="WD40"/>
    <property type="match status" value="3"/>
</dbReference>
<evidence type="ECO:0000313" key="4">
    <source>
        <dbReference type="EMBL" id="KAG9391958.1"/>
    </source>
</evidence>
<feature type="repeat" description="WD" evidence="3">
    <location>
        <begin position="73"/>
        <end position="103"/>
    </location>
</feature>
<dbReference type="EMBL" id="JAHDYR010000042">
    <property type="protein sequence ID" value="KAG9391958.1"/>
    <property type="molecule type" value="Genomic_DNA"/>
</dbReference>
<keyword evidence="5" id="KW-1185">Reference proteome</keyword>
<dbReference type="InterPro" id="IPR015943">
    <property type="entry name" value="WD40/YVTN_repeat-like_dom_sf"/>
</dbReference>
<dbReference type="SUPFAM" id="SSF50978">
    <property type="entry name" value="WD40 repeat-like"/>
    <property type="match status" value="1"/>
</dbReference>